<proteinExistence type="predicted"/>
<accession>A0A1E5IXH9</accession>
<protein>
    <recommendedName>
        <fullName evidence="3">DUF885 domain-containing protein</fullName>
    </recommendedName>
</protein>
<dbReference type="STRING" id="23.BEL05_01800"/>
<gene>
    <name evidence="1" type="ORF">BEL05_01800</name>
</gene>
<dbReference type="Proteomes" id="UP000095230">
    <property type="component" value="Unassembled WGS sequence"/>
</dbReference>
<evidence type="ECO:0000313" key="2">
    <source>
        <dbReference type="Proteomes" id="UP000095230"/>
    </source>
</evidence>
<dbReference type="EMBL" id="MCBT01000015">
    <property type="protein sequence ID" value="OEG74868.1"/>
    <property type="molecule type" value="Genomic_DNA"/>
</dbReference>
<name>A0A1E5IXH9_SHECO</name>
<sequence length="405" mass="46643">MVRNSQVDNLAQQYVTLVLNVGLHQPLYVDAYYGPETWRQGLSLQPLPQLRETCQSLCVELGRISTMPLSHTLSERVSFLAKQLDSVAVFLRSLSGEPLSFTEESLGLYDVRAPKYTLDRFIECRDQLAKLVPGDGDLTARFTAYRQQFIVPSERVAAVFSAAVERARALTAMHIDLPENERFSIEYVTDKVWTAYNWYQGSCSSLIELNQDQPLYLERALELASHEGYPGHHVFNLLQERDLVSGRGWLEYAIYPLYSPISFLSEGSANYGLSLLMSQQQRLEYERDVLMPLAGIEGDIVQYYQIMTLYKQLAYLDNLVCQQLTDGEIDDVRAAEMLVEFGLYTDSKAKQRVAFYRSNRSYVINYNYGEDCVREWVEKEPDSKRRWQRFEALLKRPRTASGFTR</sequence>
<dbReference type="AlphaFoldDB" id="A0A1E5IXH9"/>
<organism evidence="1 2">
    <name type="scientific">Shewanella colwelliana</name>
    <name type="common">Alteromonas colwelliana</name>
    <dbReference type="NCBI Taxonomy" id="23"/>
    <lineage>
        <taxon>Bacteria</taxon>
        <taxon>Pseudomonadati</taxon>
        <taxon>Pseudomonadota</taxon>
        <taxon>Gammaproteobacteria</taxon>
        <taxon>Alteromonadales</taxon>
        <taxon>Shewanellaceae</taxon>
        <taxon>Shewanella</taxon>
    </lineage>
</organism>
<reference evidence="1 2" key="1">
    <citation type="submission" date="2016-07" db="EMBL/GenBank/DDBJ databases">
        <title>Whole-genome of two Shewanella species isolated from a digestive organ of sea cucumber Apostichopus japonicus Selenka 1867.</title>
        <authorList>
            <person name="Hong H.-H."/>
            <person name="Choi H."/>
            <person name="Cheon S."/>
            <person name="Oh J.-S."/>
            <person name="Lee H.-G."/>
            <person name="Park C."/>
        </authorList>
    </citation>
    <scope>NUCLEOTIDE SEQUENCE [LARGE SCALE GENOMIC DNA]</scope>
    <source>
        <strain evidence="1 2">CSB03KR</strain>
    </source>
</reference>
<evidence type="ECO:0000313" key="1">
    <source>
        <dbReference type="EMBL" id="OEG74868.1"/>
    </source>
</evidence>
<comment type="caution">
    <text evidence="1">The sequence shown here is derived from an EMBL/GenBank/DDBJ whole genome shotgun (WGS) entry which is preliminary data.</text>
</comment>
<evidence type="ECO:0008006" key="3">
    <source>
        <dbReference type="Google" id="ProtNLM"/>
    </source>
</evidence>